<name>A0ABW2JSC7_9ACTN</name>
<dbReference type="Proteomes" id="UP001596523">
    <property type="component" value="Unassembled WGS sequence"/>
</dbReference>
<dbReference type="InterPro" id="IPR036894">
    <property type="entry name" value="YbaB-like_sf"/>
</dbReference>
<comment type="caution">
    <text evidence="1">The sequence shown here is derived from an EMBL/GenBank/DDBJ whole genome shotgun (WGS) entry which is preliminary data.</text>
</comment>
<keyword evidence="2" id="KW-1185">Reference proteome</keyword>
<sequence length="254" mass="27739">MPDDARDRIDDIRDSADVDAQIFEQMKNSGPSQGLDDTGTVKVDLDEEGKLAGIRVDPNWRRSLRDTELASAVLGAYQQAVTQRLEAWGEAMERAEAEPPRPRPRPAMSETVAGQLYERFGQSGTVDDTRALNRLLDMLDELDGAMQEANAEADSMATSQITGRSTSGHVTATVSGAGDPIGLDFDLHWLGRAHDFNIGREAMEALDQARRRLAEQTEESPPFARLATLATLAENPSDLAQYLGLQDAPPSYGR</sequence>
<accession>A0ABW2JSC7</accession>
<dbReference type="EMBL" id="JBHTCF010000014">
    <property type="protein sequence ID" value="MFC7308146.1"/>
    <property type="molecule type" value="Genomic_DNA"/>
</dbReference>
<evidence type="ECO:0000313" key="1">
    <source>
        <dbReference type="EMBL" id="MFC7308146.1"/>
    </source>
</evidence>
<dbReference type="Gene3D" id="3.30.1310.10">
    <property type="entry name" value="Nucleoid-associated protein YbaB-like domain"/>
    <property type="match status" value="1"/>
</dbReference>
<evidence type="ECO:0000313" key="2">
    <source>
        <dbReference type="Proteomes" id="UP001596523"/>
    </source>
</evidence>
<gene>
    <name evidence="1" type="ORF">ACFQVC_28465</name>
</gene>
<reference evidence="2" key="1">
    <citation type="journal article" date="2019" name="Int. J. Syst. Evol. Microbiol.">
        <title>The Global Catalogue of Microorganisms (GCM) 10K type strain sequencing project: providing services to taxonomists for standard genome sequencing and annotation.</title>
        <authorList>
            <consortium name="The Broad Institute Genomics Platform"/>
            <consortium name="The Broad Institute Genome Sequencing Center for Infectious Disease"/>
            <person name="Wu L."/>
            <person name="Ma J."/>
        </authorList>
    </citation>
    <scope>NUCLEOTIDE SEQUENCE [LARGE SCALE GENOMIC DNA]</scope>
    <source>
        <strain evidence="2">SYNS20</strain>
    </source>
</reference>
<dbReference type="RefSeq" id="WP_381835871.1">
    <property type="nucleotide sequence ID" value="NZ_JBHTCF010000014.1"/>
</dbReference>
<dbReference type="SUPFAM" id="SSF82607">
    <property type="entry name" value="YbaB-like"/>
    <property type="match status" value="1"/>
</dbReference>
<proteinExistence type="predicted"/>
<evidence type="ECO:0008006" key="3">
    <source>
        <dbReference type="Google" id="ProtNLM"/>
    </source>
</evidence>
<protein>
    <recommendedName>
        <fullName evidence="3">YbaB/EbfC family nucleoid-associated protein</fullName>
    </recommendedName>
</protein>
<organism evidence="1 2">
    <name type="scientific">Streptomyces monticola</name>
    <dbReference type="NCBI Taxonomy" id="2666263"/>
    <lineage>
        <taxon>Bacteria</taxon>
        <taxon>Bacillati</taxon>
        <taxon>Actinomycetota</taxon>
        <taxon>Actinomycetes</taxon>
        <taxon>Kitasatosporales</taxon>
        <taxon>Streptomycetaceae</taxon>
        <taxon>Streptomyces</taxon>
    </lineage>
</organism>